<dbReference type="GO" id="GO:0000981">
    <property type="term" value="F:DNA-binding transcription factor activity, RNA polymerase II-specific"/>
    <property type="evidence" value="ECO:0007669"/>
    <property type="project" value="InterPro"/>
</dbReference>
<feature type="compositionally biased region" description="Pro residues" evidence="5">
    <location>
        <begin position="43"/>
        <end position="60"/>
    </location>
</feature>
<keyword evidence="2" id="KW-0238">DNA-binding</keyword>
<feature type="region of interest" description="Disordered" evidence="5">
    <location>
        <begin position="1"/>
        <end position="97"/>
    </location>
</feature>
<dbReference type="VEuPathDB" id="FungiDB:AAP_01168"/>
<dbReference type="PROSITE" id="PS00463">
    <property type="entry name" value="ZN2_CY6_FUNGAL_1"/>
    <property type="match status" value="1"/>
</dbReference>
<feature type="compositionally biased region" description="Basic and acidic residues" evidence="5">
    <location>
        <begin position="607"/>
        <end position="625"/>
    </location>
</feature>
<feature type="compositionally biased region" description="Polar residues" evidence="5">
    <location>
        <begin position="688"/>
        <end position="704"/>
    </location>
</feature>
<feature type="compositionally biased region" description="Polar residues" evidence="5">
    <location>
        <begin position="286"/>
        <end position="296"/>
    </location>
</feature>
<evidence type="ECO:0000256" key="2">
    <source>
        <dbReference type="ARBA" id="ARBA00023125"/>
    </source>
</evidence>
<dbReference type="PROSITE" id="PS50048">
    <property type="entry name" value="ZN2_CY6_FUNGAL_2"/>
    <property type="match status" value="1"/>
</dbReference>
<feature type="compositionally biased region" description="Low complexity" evidence="5">
    <location>
        <begin position="529"/>
        <end position="566"/>
    </location>
</feature>
<feature type="compositionally biased region" description="Polar residues" evidence="5">
    <location>
        <begin position="376"/>
        <end position="387"/>
    </location>
</feature>
<evidence type="ECO:0000256" key="3">
    <source>
        <dbReference type="ARBA" id="ARBA00023163"/>
    </source>
</evidence>
<feature type="compositionally biased region" description="Low complexity" evidence="5">
    <location>
        <begin position="353"/>
        <end position="362"/>
    </location>
</feature>
<gene>
    <name evidence="7" type="ORF">AAP_01168</name>
</gene>
<dbReference type="SUPFAM" id="SSF57701">
    <property type="entry name" value="Zn2/Cys6 DNA-binding domain"/>
    <property type="match status" value="1"/>
</dbReference>
<evidence type="ECO:0000259" key="6">
    <source>
        <dbReference type="PROSITE" id="PS50048"/>
    </source>
</evidence>
<feature type="compositionally biased region" description="Pro residues" evidence="5">
    <location>
        <begin position="69"/>
        <end position="97"/>
    </location>
</feature>
<feature type="compositionally biased region" description="Pro residues" evidence="5">
    <location>
        <begin position="1"/>
        <end position="12"/>
    </location>
</feature>
<feature type="compositionally biased region" description="Polar residues" evidence="5">
    <location>
        <begin position="328"/>
        <end position="339"/>
    </location>
</feature>
<proteinExistence type="predicted"/>
<feature type="compositionally biased region" description="Low complexity" evidence="5">
    <location>
        <begin position="450"/>
        <end position="464"/>
    </location>
</feature>
<feature type="region of interest" description="Disordered" evidence="5">
    <location>
        <begin position="225"/>
        <end position="713"/>
    </location>
</feature>
<feature type="compositionally biased region" description="Pro residues" evidence="5">
    <location>
        <begin position="400"/>
        <end position="415"/>
    </location>
</feature>
<evidence type="ECO:0000313" key="8">
    <source>
        <dbReference type="Proteomes" id="UP000242877"/>
    </source>
</evidence>
<evidence type="ECO:0000256" key="4">
    <source>
        <dbReference type="ARBA" id="ARBA00023242"/>
    </source>
</evidence>
<feature type="compositionally biased region" description="Polar residues" evidence="5">
    <location>
        <begin position="507"/>
        <end position="517"/>
    </location>
</feature>
<evidence type="ECO:0000256" key="1">
    <source>
        <dbReference type="ARBA" id="ARBA00023015"/>
    </source>
</evidence>
<feature type="compositionally biased region" description="Low complexity" evidence="5">
    <location>
        <begin position="583"/>
        <end position="593"/>
    </location>
</feature>
<keyword evidence="4" id="KW-0539">Nucleus</keyword>
<evidence type="ECO:0000256" key="5">
    <source>
        <dbReference type="SAM" id="MobiDB-lite"/>
    </source>
</evidence>
<dbReference type="InterPro" id="IPR036864">
    <property type="entry name" value="Zn2-C6_fun-type_DNA-bd_sf"/>
</dbReference>
<accession>A0A168CBP5</accession>
<dbReference type="CDD" id="cd00067">
    <property type="entry name" value="GAL4"/>
    <property type="match status" value="1"/>
</dbReference>
<organism evidence="7 8">
    <name type="scientific">Ascosphaera apis ARSEF 7405</name>
    <dbReference type="NCBI Taxonomy" id="392613"/>
    <lineage>
        <taxon>Eukaryota</taxon>
        <taxon>Fungi</taxon>
        <taxon>Dikarya</taxon>
        <taxon>Ascomycota</taxon>
        <taxon>Pezizomycotina</taxon>
        <taxon>Eurotiomycetes</taxon>
        <taxon>Eurotiomycetidae</taxon>
        <taxon>Onygenales</taxon>
        <taxon>Ascosphaeraceae</taxon>
        <taxon>Ascosphaera</taxon>
    </lineage>
</organism>
<keyword evidence="3" id="KW-0804">Transcription</keyword>
<dbReference type="EMBL" id="AZGZ01000003">
    <property type="protein sequence ID" value="KZZ96395.1"/>
    <property type="molecule type" value="Genomic_DNA"/>
</dbReference>
<feature type="domain" description="Zn(2)-C6 fungal-type" evidence="6">
    <location>
        <begin position="130"/>
        <end position="164"/>
    </location>
</feature>
<dbReference type="Pfam" id="PF00172">
    <property type="entry name" value="Zn_clus"/>
    <property type="match status" value="1"/>
</dbReference>
<feature type="compositionally biased region" description="Gly residues" evidence="5">
    <location>
        <begin position="665"/>
        <end position="675"/>
    </location>
</feature>
<dbReference type="GO" id="GO:0003677">
    <property type="term" value="F:DNA binding"/>
    <property type="evidence" value="ECO:0007669"/>
    <property type="project" value="UniProtKB-KW"/>
</dbReference>
<keyword evidence="8" id="KW-1185">Reference proteome</keyword>
<dbReference type="OrthoDB" id="5401558at2759"/>
<feature type="compositionally biased region" description="Pro residues" evidence="5">
    <location>
        <begin position="232"/>
        <end position="249"/>
    </location>
</feature>
<sequence>MANDPNRPPQYPLPSWSAAPPPPQEYQSAHAPPQEYHTAPVSQYPPPPQSAPSYQYPPPTTDMNGVPHPSRPPPPPHLQPPHIPDPYRLPPPPGPYQRPPVEYYGPPAPPVAPPQVVYQAAAPRQRTAIACRYCRRRKIRCSGFDSSADGRCSNCVRFNQECMFTPVSSQAQAFVPAQAAYPHLRSLNGIPPAQGPMPPAGRPAGRPAYAAEGVMLYGAYGQPLNTTLRGAPQPPPPAQHVQAPLPPQQAPAGPSSSHHTGAPLQQPPPPPPPPQSETTTIPPSQLPYTRPSSVPGPTTVAAIQVAYQPPPPPDQSSRKRPRPEDLHNVSQAASPQLSGASPPVQTPVAPQKARAAISSASAPPEQLQNDCGGANGSHTRSPPLQDQSHSDERSVQGPKSAPPASPHPVLPPPPGVEGHEYRAITTRPPYPPSSTVQVMTTSAPVSGHVSPAYAPSSYPQQQAYYPPPPPYHAGQPLSGQDGRPTYVYDQRGGPVNGHAFPPPHTTEMLNQPYQPTASLPMHPRPPHVYQQSAPPAHQYAPPPQHSQQQRQGPPSIPGQQPSSTQPTPQPPYVPSPPKTFGATISTTSQITSTGPTPANTSSTPISEHCHSQTHSPKEEKTRPRDSALPSGNSHTGATVTPPQQSQVPATLQPASRVTPTSVAGTVGGSGSGNSSGRGLSVLDLCGPDSNTAPTAKARSTTDSDMLNALSRKV</sequence>
<evidence type="ECO:0000313" key="7">
    <source>
        <dbReference type="EMBL" id="KZZ96395.1"/>
    </source>
</evidence>
<feature type="compositionally biased region" description="Pro residues" evidence="5">
    <location>
        <begin position="567"/>
        <end position="577"/>
    </location>
</feature>
<dbReference type="InterPro" id="IPR001138">
    <property type="entry name" value="Zn2Cys6_DnaBD"/>
</dbReference>
<name>A0A168CBP5_9EURO</name>
<comment type="caution">
    <text evidence="7">The sequence shown here is derived from an EMBL/GenBank/DDBJ whole genome shotgun (WGS) entry which is preliminary data.</text>
</comment>
<dbReference type="SMART" id="SM00066">
    <property type="entry name" value="GAL4"/>
    <property type="match status" value="1"/>
</dbReference>
<feature type="compositionally biased region" description="Polar residues" evidence="5">
    <location>
        <begin position="433"/>
        <end position="444"/>
    </location>
</feature>
<feature type="compositionally biased region" description="Polar residues" evidence="5">
    <location>
        <begin position="629"/>
        <end position="655"/>
    </location>
</feature>
<dbReference type="Proteomes" id="UP000242877">
    <property type="component" value="Unassembled WGS sequence"/>
</dbReference>
<dbReference type="Gene3D" id="4.10.240.10">
    <property type="entry name" value="Zn(2)-C6 fungal-type DNA-binding domain"/>
    <property type="match status" value="1"/>
</dbReference>
<feature type="compositionally biased region" description="Polar residues" evidence="5">
    <location>
        <begin position="594"/>
        <end position="605"/>
    </location>
</feature>
<dbReference type="AlphaFoldDB" id="A0A168CBP5"/>
<keyword evidence="1" id="KW-0805">Transcription regulation</keyword>
<protein>
    <submittedName>
        <fullName evidence="7">C6 zinc finger domain-containing protein</fullName>
    </submittedName>
</protein>
<reference evidence="7 8" key="1">
    <citation type="journal article" date="2016" name="Genome Biol. Evol.">
        <title>Divergent and convergent evolution of fungal pathogenicity.</title>
        <authorList>
            <person name="Shang Y."/>
            <person name="Xiao G."/>
            <person name="Zheng P."/>
            <person name="Cen K."/>
            <person name="Zhan S."/>
            <person name="Wang C."/>
        </authorList>
    </citation>
    <scope>NUCLEOTIDE SEQUENCE [LARGE SCALE GENOMIC DNA]</scope>
    <source>
        <strain evidence="7 8">ARSEF 7405</strain>
    </source>
</reference>
<dbReference type="GO" id="GO:0008270">
    <property type="term" value="F:zinc ion binding"/>
    <property type="evidence" value="ECO:0007669"/>
    <property type="project" value="InterPro"/>
</dbReference>
<feature type="compositionally biased region" description="Pro residues" evidence="5">
    <location>
        <begin position="265"/>
        <end position="275"/>
    </location>
</feature>